<accession>A0A1C3WPN4</accession>
<organism evidence="1 2">
    <name type="scientific">Rhizobium multihospitium</name>
    <dbReference type="NCBI Taxonomy" id="410764"/>
    <lineage>
        <taxon>Bacteria</taxon>
        <taxon>Pseudomonadati</taxon>
        <taxon>Pseudomonadota</taxon>
        <taxon>Alphaproteobacteria</taxon>
        <taxon>Hyphomicrobiales</taxon>
        <taxon>Rhizobiaceae</taxon>
        <taxon>Rhizobium/Agrobacterium group</taxon>
        <taxon>Rhizobium</taxon>
    </lineage>
</organism>
<dbReference type="Proteomes" id="UP000199101">
    <property type="component" value="Unassembled WGS sequence"/>
</dbReference>
<dbReference type="RefSeq" id="WP_141694469.1">
    <property type="nucleotide sequence ID" value="NZ_FMAG01000006.1"/>
</dbReference>
<sequence length="68" mass="7424">MSIFLYLHVIAAKRGDGLRAELVNALKQEHILDEPFVLTERGVPVCPETLDASDVACSDARKNDATAK</sequence>
<dbReference type="AlphaFoldDB" id="A0A1C3WPN4"/>
<evidence type="ECO:0000313" key="2">
    <source>
        <dbReference type="Proteomes" id="UP000199101"/>
    </source>
</evidence>
<proteinExistence type="predicted"/>
<gene>
    <name evidence="1" type="ORF">GA0061103_5997</name>
</gene>
<keyword evidence="2" id="KW-1185">Reference proteome</keyword>
<protein>
    <submittedName>
        <fullName evidence="1">Uncharacterized protein</fullName>
    </submittedName>
</protein>
<dbReference type="EMBL" id="FMAG01000006">
    <property type="protein sequence ID" value="SCB42043.1"/>
    <property type="molecule type" value="Genomic_DNA"/>
</dbReference>
<reference evidence="2" key="1">
    <citation type="submission" date="2016-08" db="EMBL/GenBank/DDBJ databases">
        <authorList>
            <person name="Varghese N."/>
            <person name="Submissions Spin"/>
        </authorList>
    </citation>
    <scope>NUCLEOTIDE SEQUENCE [LARGE SCALE GENOMIC DNA]</scope>
    <source>
        <strain evidence="2">HAMBI 2975</strain>
    </source>
</reference>
<evidence type="ECO:0000313" key="1">
    <source>
        <dbReference type="EMBL" id="SCB42043.1"/>
    </source>
</evidence>
<dbReference type="OrthoDB" id="8403346at2"/>
<name>A0A1C3WPN4_9HYPH</name>